<dbReference type="AlphaFoldDB" id="A0A2J8MM92"/>
<dbReference type="Proteomes" id="UP000236370">
    <property type="component" value="Unassembled WGS sequence"/>
</dbReference>
<evidence type="ECO:0000256" key="1">
    <source>
        <dbReference type="RuleBase" id="RU369021"/>
    </source>
</evidence>
<feature type="non-terminal residue" evidence="3">
    <location>
        <position position="1"/>
    </location>
</feature>
<evidence type="ECO:0000313" key="3">
    <source>
        <dbReference type="EMBL" id="PNI60643.1"/>
    </source>
</evidence>
<dbReference type="GO" id="GO:0008420">
    <property type="term" value="F:RNA polymerase II CTD heptapeptide repeat phosphatase activity"/>
    <property type="evidence" value="ECO:0007669"/>
    <property type="project" value="UniProtKB-UniRule"/>
</dbReference>
<organism evidence="3 4">
    <name type="scientific">Pan troglodytes</name>
    <name type="common">Chimpanzee</name>
    <dbReference type="NCBI Taxonomy" id="9598"/>
    <lineage>
        <taxon>Eukaryota</taxon>
        <taxon>Metazoa</taxon>
        <taxon>Chordata</taxon>
        <taxon>Craniata</taxon>
        <taxon>Vertebrata</taxon>
        <taxon>Euteleostomi</taxon>
        <taxon>Mammalia</taxon>
        <taxon>Eutheria</taxon>
        <taxon>Euarchontoglires</taxon>
        <taxon>Primates</taxon>
        <taxon>Haplorrhini</taxon>
        <taxon>Catarrhini</taxon>
        <taxon>Hominidae</taxon>
        <taxon>Pan</taxon>
    </lineage>
</organism>
<comment type="caution">
    <text evidence="3">The sequence shown here is derived from an EMBL/GenBank/DDBJ whole genome shotgun (WGS) entry which is preliminary data.</text>
</comment>
<dbReference type="SMR" id="A0A2J8MM92"/>
<accession>A0A2J8MM92</accession>
<protein>
    <recommendedName>
        <fullName evidence="1">Regulation of nuclear pre-mRNA domain-containing protein</fullName>
    </recommendedName>
</protein>
<dbReference type="Gene3D" id="6.10.250.2560">
    <property type="match status" value="1"/>
</dbReference>
<name>A0A2J8MM92_PANTR</name>
<keyword evidence="1" id="KW-0007">Acetylation</keyword>
<comment type="similarity">
    <text evidence="1">Belongs to the UPF0400 (RTT103) family.</text>
</comment>
<evidence type="ECO:0000259" key="2">
    <source>
        <dbReference type="Pfam" id="PF16566"/>
    </source>
</evidence>
<proteinExistence type="inferred from homology"/>
<comment type="subunit">
    <text evidence="1">Associates with the RNA polymerase II complex.</text>
</comment>
<reference evidence="3 4" key="1">
    <citation type="submission" date="2017-12" db="EMBL/GenBank/DDBJ databases">
        <title>High-resolution comparative analysis of great ape genomes.</title>
        <authorList>
            <person name="Pollen A."/>
            <person name="Hastie A."/>
            <person name="Hormozdiari F."/>
            <person name="Dougherty M."/>
            <person name="Liu R."/>
            <person name="Chaisson M."/>
            <person name="Hoppe E."/>
            <person name="Hill C."/>
            <person name="Pang A."/>
            <person name="Hillier L."/>
            <person name="Baker C."/>
            <person name="Armstrong J."/>
            <person name="Shendure J."/>
            <person name="Paten B."/>
            <person name="Wilson R."/>
            <person name="Chao H."/>
            <person name="Schneider V."/>
            <person name="Ventura M."/>
            <person name="Kronenberg Z."/>
            <person name="Murali S."/>
            <person name="Gordon D."/>
            <person name="Cantsilieris S."/>
            <person name="Munson K."/>
            <person name="Nelson B."/>
            <person name="Raja A."/>
            <person name="Underwood J."/>
            <person name="Diekhans M."/>
            <person name="Fiddes I."/>
            <person name="Haussler D."/>
            <person name="Eichler E."/>
        </authorList>
    </citation>
    <scope>NUCLEOTIDE SEQUENCE [LARGE SCALE GENOMIC DNA]</scope>
    <source>
        <strain evidence="3">Yerkes chimp pedigree #C0471</strain>
    </source>
</reference>
<comment type="function">
    <text evidence="1">Interacts with phosphorylated C-terminal heptapeptide repeat domain (CTD) of the largest RNA polymerase II subunit POLR2A, and participates in dephosphorylation of the CTD.</text>
</comment>
<dbReference type="GO" id="GO:0031124">
    <property type="term" value="P:mRNA 3'-end processing"/>
    <property type="evidence" value="ECO:0007669"/>
    <property type="project" value="UniProtKB-UniRule"/>
</dbReference>
<gene>
    <name evidence="3" type="ORF">CK820_G0019440</name>
</gene>
<dbReference type="InterPro" id="IPR032337">
    <property type="entry name" value="RPRD1A/B_C"/>
</dbReference>
<feature type="domain" description="RPRD1A/B C-terminal" evidence="2">
    <location>
        <begin position="1"/>
        <end position="47"/>
    </location>
</feature>
<evidence type="ECO:0000313" key="4">
    <source>
        <dbReference type="Proteomes" id="UP000236370"/>
    </source>
</evidence>
<sequence>EYKRKLARVSLVRKELRSRIQSLPDLSRLPNVTGSHMHLPFAGDIYSED</sequence>
<dbReference type="Pfam" id="PF16566">
    <property type="entry name" value="CREPT"/>
    <property type="match status" value="1"/>
</dbReference>
<keyword evidence="1" id="KW-0597">Phosphoprotein</keyword>
<dbReference type="GO" id="GO:0000993">
    <property type="term" value="F:RNA polymerase II complex binding"/>
    <property type="evidence" value="ECO:0007669"/>
    <property type="project" value="UniProtKB-UniRule"/>
</dbReference>
<dbReference type="EMBL" id="NBAG03000251">
    <property type="protein sequence ID" value="PNI60643.1"/>
    <property type="molecule type" value="Genomic_DNA"/>
</dbReference>